<dbReference type="InterPro" id="IPR007627">
    <property type="entry name" value="RNA_pol_sigma70_r2"/>
</dbReference>
<gene>
    <name evidence="7" type="primary">pfrI</name>
    <name evidence="7" type="ORF">GCM10007301_24470</name>
</gene>
<dbReference type="InterPro" id="IPR036388">
    <property type="entry name" value="WH-like_DNA-bd_sf"/>
</dbReference>
<dbReference type="GO" id="GO:0000428">
    <property type="term" value="C:DNA-directed RNA polymerase complex"/>
    <property type="evidence" value="ECO:0007669"/>
    <property type="project" value="UniProtKB-KW"/>
</dbReference>
<dbReference type="RefSeq" id="WP_188578900.1">
    <property type="nucleotide sequence ID" value="NZ_BMCT01000003.1"/>
</dbReference>
<evidence type="ECO:0000256" key="1">
    <source>
        <dbReference type="ARBA" id="ARBA00010641"/>
    </source>
</evidence>
<dbReference type="EMBL" id="BMCT01000003">
    <property type="protein sequence ID" value="GGF63781.1"/>
    <property type="molecule type" value="Genomic_DNA"/>
</dbReference>
<feature type="domain" description="RNA polymerase sigma factor 70 region 4 type 2" evidence="6">
    <location>
        <begin position="112"/>
        <end position="160"/>
    </location>
</feature>
<protein>
    <submittedName>
        <fullName evidence="7">DNA-directed RNA polymerase sigma-70 factor</fullName>
    </submittedName>
</protein>
<dbReference type="PANTHER" id="PTHR43133">
    <property type="entry name" value="RNA POLYMERASE ECF-TYPE SIGMA FACTO"/>
    <property type="match status" value="1"/>
</dbReference>
<dbReference type="GO" id="GO:0003677">
    <property type="term" value="F:DNA binding"/>
    <property type="evidence" value="ECO:0007669"/>
    <property type="project" value="InterPro"/>
</dbReference>
<comment type="similarity">
    <text evidence="1">Belongs to the sigma-70 factor family. ECF subfamily.</text>
</comment>
<dbReference type="InterPro" id="IPR013249">
    <property type="entry name" value="RNA_pol_sigma70_r4_t2"/>
</dbReference>
<accession>A0A917BZ14</accession>
<reference evidence="7" key="2">
    <citation type="submission" date="2020-09" db="EMBL/GenBank/DDBJ databases">
        <authorList>
            <person name="Sun Q."/>
            <person name="Sedlacek I."/>
        </authorList>
    </citation>
    <scope>NUCLEOTIDE SEQUENCE</scope>
    <source>
        <strain evidence="7">CCM 7897</strain>
    </source>
</reference>
<dbReference type="GO" id="GO:0006352">
    <property type="term" value="P:DNA-templated transcription initiation"/>
    <property type="evidence" value="ECO:0007669"/>
    <property type="project" value="InterPro"/>
</dbReference>
<keyword evidence="4" id="KW-0804">Transcription</keyword>
<dbReference type="AlphaFoldDB" id="A0A917BZ14"/>
<evidence type="ECO:0000256" key="2">
    <source>
        <dbReference type="ARBA" id="ARBA00023015"/>
    </source>
</evidence>
<dbReference type="Gene3D" id="1.10.1740.10">
    <property type="match status" value="1"/>
</dbReference>
<evidence type="ECO:0000313" key="7">
    <source>
        <dbReference type="EMBL" id="GGF63781.1"/>
    </source>
</evidence>
<name>A0A917BZ14_9HYPH</name>
<dbReference type="Proteomes" id="UP000606044">
    <property type="component" value="Unassembled WGS sequence"/>
</dbReference>
<comment type="caution">
    <text evidence="7">The sequence shown here is derived from an EMBL/GenBank/DDBJ whole genome shotgun (WGS) entry which is preliminary data.</text>
</comment>
<dbReference type="InterPro" id="IPR014284">
    <property type="entry name" value="RNA_pol_sigma-70_dom"/>
</dbReference>
<organism evidence="7 8">
    <name type="scientific">Azorhizobium oxalatiphilum</name>
    <dbReference type="NCBI Taxonomy" id="980631"/>
    <lineage>
        <taxon>Bacteria</taxon>
        <taxon>Pseudomonadati</taxon>
        <taxon>Pseudomonadota</taxon>
        <taxon>Alphaproteobacteria</taxon>
        <taxon>Hyphomicrobiales</taxon>
        <taxon>Xanthobacteraceae</taxon>
        <taxon>Azorhizobium</taxon>
    </lineage>
</organism>
<dbReference type="NCBIfam" id="TIGR02937">
    <property type="entry name" value="sigma70-ECF"/>
    <property type="match status" value="1"/>
</dbReference>
<feature type="domain" description="RNA polymerase sigma-70 region 2" evidence="5">
    <location>
        <begin position="11"/>
        <end position="77"/>
    </location>
</feature>
<keyword evidence="2" id="KW-0805">Transcription regulation</keyword>
<keyword evidence="7" id="KW-0240">DNA-directed RNA polymerase</keyword>
<evidence type="ECO:0000259" key="5">
    <source>
        <dbReference type="Pfam" id="PF04542"/>
    </source>
</evidence>
<evidence type="ECO:0000256" key="4">
    <source>
        <dbReference type="ARBA" id="ARBA00023163"/>
    </source>
</evidence>
<keyword evidence="3" id="KW-0731">Sigma factor</keyword>
<reference evidence="7" key="1">
    <citation type="journal article" date="2014" name="Int. J. Syst. Evol. Microbiol.">
        <title>Complete genome sequence of Corynebacterium casei LMG S-19264T (=DSM 44701T), isolated from a smear-ripened cheese.</title>
        <authorList>
            <consortium name="US DOE Joint Genome Institute (JGI-PGF)"/>
            <person name="Walter F."/>
            <person name="Albersmeier A."/>
            <person name="Kalinowski J."/>
            <person name="Ruckert C."/>
        </authorList>
    </citation>
    <scope>NUCLEOTIDE SEQUENCE</scope>
    <source>
        <strain evidence="7">CCM 7897</strain>
    </source>
</reference>
<sequence length="180" mass="20444">MSERPDLRFNLYLSCRSGLMDYASRLLGSREAAEDVVQEAFLRFVPAGRTQATAPPPRAYLFRIVRNLAVDYLRRRTHETRSKGRNAPDWVEPQPLPSPEETVLFCEDVRRAMDMIAALPPNQRIALEMVRFGGYSVEQVAAHLDLSVPTIYRLVQTAVATITLRLRQDPEAVPPKRGRP</sequence>
<proteinExistence type="inferred from homology"/>
<dbReference type="InterPro" id="IPR013325">
    <property type="entry name" value="RNA_pol_sigma_r2"/>
</dbReference>
<dbReference type="InterPro" id="IPR039425">
    <property type="entry name" value="RNA_pol_sigma-70-like"/>
</dbReference>
<dbReference type="InterPro" id="IPR013324">
    <property type="entry name" value="RNA_pol_sigma_r3/r4-like"/>
</dbReference>
<dbReference type="PANTHER" id="PTHR43133:SF63">
    <property type="entry name" value="RNA POLYMERASE SIGMA FACTOR FECI-RELATED"/>
    <property type="match status" value="1"/>
</dbReference>
<dbReference type="Pfam" id="PF08281">
    <property type="entry name" value="Sigma70_r4_2"/>
    <property type="match status" value="1"/>
</dbReference>
<keyword evidence="8" id="KW-1185">Reference proteome</keyword>
<dbReference type="Gene3D" id="1.10.10.10">
    <property type="entry name" value="Winged helix-like DNA-binding domain superfamily/Winged helix DNA-binding domain"/>
    <property type="match status" value="1"/>
</dbReference>
<evidence type="ECO:0000259" key="6">
    <source>
        <dbReference type="Pfam" id="PF08281"/>
    </source>
</evidence>
<dbReference type="Pfam" id="PF04542">
    <property type="entry name" value="Sigma70_r2"/>
    <property type="match status" value="1"/>
</dbReference>
<evidence type="ECO:0000313" key="8">
    <source>
        <dbReference type="Proteomes" id="UP000606044"/>
    </source>
</evidence>
<dbReference type="SUPFAM" id="SSF88946">
    <property type="entry name" value="Sigma2 domain of RNA polymerase sigma factors"/>
    <property type="match status" value="1"/>
</dbReference>
<dbReference type="SUPFAM" id="SSF88659">
    <property type="entry name" value="Sigma3 and sigma4 domains of RNA polymerase sigma factors"/>
    <property type="match status" value="1"/>
</dbReference>
<dbReference type="GO" id="GO:0016987">
    <property type="term" value="F:sigma factor activity"/>
    <property type="evidence" value="ECO:0007669"/>
    <property type="project" value="UniProtKB-KW"/>
</dbReference>
<evidence type="ECO:0000256" key="3">
    <source>
        <dbReference type="ARBA" id="ARBA00023082"/>
    </source>
</evidence>